<name>A0A1D1WAK7_RAMVA</name>
<evidence type="ECO:0000313" key="2">
    <source>
        <dbReference type="Proteomes" id="UP000186922"/>
    </source>
</evidence>
<gene>
    <name evidence="1" type="primary">RvY_19132-1</name>
    <name evidence="1" type="synonym">RvY_19132.1</name>
    <name evidence="1" type="ORF">RvY_19132</name>
</gene>
<reference evidence="1 2" key="1">
    <citation type="journal article" date="2016" name="Nat. Commun.">
        <title>Extremotolerant tardigrade genome and improved radiotolerance of human cultured cells by tardigrade-unique protein.</title>
        <authorList>
            <person name="Hashimoto T."/>
            <person name="Horikawa D.D."/>
            <person name="Saito Y."/>
            <person name="Kuwahara H."/>
            <person name="Kozuka-Hata H."/>
            <person name="Shin-I T."/>
            <person name="Minakuchi Y."/>
            <person name="Ohishi K."/>
            <person name="Motoyama A."/>
            <person name="Aizu T."/>
            <person name="Enomoto A."/>
            <person name="Kondo K."/>
            <person name="Tanaka S."/>
            <person name="Hara Y."/>
            <person name="Koshikawa S."/>
            <person name="Sagara H."/>
            <person name="Miura T."/>
            <person name="Yokobori S."/>
            <person name="Miyagawa K."/>
            <person name="Suzuki Y."/>
            <person name="Kubo T."/>
            <person name="Oyama M."/>
            <person name="Kohara Y."/>
            <person name="Fujiyama A."/>
            <person name="Arakawa K."/>
            <person name="Katayama T."/>
            <person name="Toyoda A."/>
            <person name="Kunieda T."/>
        </authorList>
    </citation>
    <scope>NUCLEOTIDE SEQUENCE [LARGE SCALE GENOMIC DNA]</scope>
    <source>
        <strain evidence="1 2">YOKOZUNA-1</strain>
    </source>
</reference>
<accession>A0A1D1WAK7</accession>
<comment type="caution">
    <text evidence="1">The sequence shown here is derived from an EMBL/GenBank/DDBJ whole genome shotgun (WGS) entry which is preliminary data.</text>
</comment>
<proteinExistence type="predicted"/>
<evidence type="ECO:0000313" key="1">
    <source>
        <dbReference type="EMBL" id="GAV09628.1"/>
    </source>
</evidence>
<dbReference type="AlphaFoldDB" id="A0A1D1WAK7"/>
<dbReference type="EMBL" id="BDGG01000024">
    <property type="protein sequence ID" value="GAV09628.1"/>
    <property type="molecule type" value="Genomic_DNA"/>
</dbReference>
<keyword evidence="2" id="KW-1185">Reference proteome</keyword>
<protein>
    <submittedName>
        <fullName evidence="1">Uncharacterized protein</fullName>
    </submittedName>
</protein>
<dbReference type="Proteomes" id="UP000186922">
    <property type="component" value="Unassembled WGS sequence"/>
</dbReference>
<organism evidence="1 2">
    <name type="scientific">Ramazzottius varieornatus</name>
    <name type="common">Water bear</name>
    <name type="synonym">Tardigrade</name>
    <dbReference type="NCBI Taxonomy" id="947166"/>
    <lineage>
        <taxon>Eukaryota</taxon>
        <taxon>Metazoa</taxon>
        <taxon>Ecdysozoa</taxon>
        <taxon>Tardigrada</taxon>
        <taxon>Eutardigrada</taxon>
        <taxon>Parachela</taxon>
        <taxon>Hypsibioidea</taxon>
        <taxon>Ramazzottiidae</taxon>
        <taxon>Ramazzottius</taxon>
    </lineage>
</organism>
<sequence length="59" mass="6405">MVGLTAFVPDSSLYDDILNSNQVGNGALGRYRGSAYQNGAGLGSFFRGIFSRFSRSPRR</sequence>